<organism evidence="4 5">
    <name type="scientific">Actinosynnema pretiosum</name>
    <dbReference type="NCBI Taxonomy" id="42197"/>
    <lineage>
        <taxon>Bacteria</taxon>
        <taxon>Bacillati</taxon>
        <taxon>Actinomycetota</taxon>
        <taxon>Actinomycetes</taxon>
        <taxon>Pseudonocardiales</taxon>
        <taxon>Pseudonocardiaceae</taxon>
        <taxon>Actinosynnema</taxon>
    </lineage>
</organism>
<dbReference type="InterPro" id="IPR037171">
    <property type="entry name" value="NagB/RpiA_transferase-like"/>
</dbReference>
<dbReference type="InterPro" id="IPR036388">
    <property type="entry name" value="WH-like_DNA-bd_sf"/>
</dbReference>
<dbReference type="PRINTS" id="PR00037">
    <property type="entry name" value="HTHLACR"/>
</dbReference>
<dbReference type="Gene3D" id="1.10.10.10">
    <property type="entry name" value="Winged helix-like DNA-binding domain superfamily/Winged helix DNA-binding domain"/>
    <property type="match status" value="1"/>
</dbReference>
<sequence>MRQQDRFSLILDRLNHSGSVTVGELSGATGASAASVRRDLRSLEEQQLLKRTHGGAVSTEVIYELPQRYRAGRGQQQKRRIAEAAAALVDEDVRSVGLGGGTTTTELARLLAAGKPLKVVTNALNIASDLSVRPSIDLVVTGGGVRPDSYDLVGPIADRALAGISVDVVFLAAAGVDSVLGVSSCDEIGANTDHSLMATGRRVVVLADPEVVGRRAFARVAPVTAVSVVVTGAAADQEELARLRAVGVAVVIA</sequence>
<dbReference type="AlphaFoldDB" id="A0A290Z4T1"/>
<dbReference type="Proteomes" id="UP000218505">
    <property type="component" value="Chromosome"/>
</dbReference>
<evidence type="ECO:0000259" key="3">
    <source>
        <dbReference type="PROSITE" id="PS51000"/>
    </source>
</evidence>
<dbReference type="Gene3D" id="3.40.50.1360">
    <property type="match status" value="1"/>
</dbReference>
<dbReference type="PANTHER" id="PTHR30363">
    <property type="entry name" value="HTH-TYPE TRANSCRIPTIONAL REGULATOR SRLR-RELATED"/>
    <property type="match status" value="1"/>
</dbReference>
<reference evidence="4" key="1">
    <citation type="submission" date="2017-09" db="EMBL/GenBank/DDBJ databases">
        <title>Complete Genome Sequence of ansamitocin-producing Bacterium Actinosynnema pretiosum X47.</title>
        <authorList>
            <person name="Cao G."/>
            <person name="Zong G."/>
            <person name="Zhong C."/>
            <person name="Fu J."/>
        </authorList>
    </citation>
    <scope>NUCLEOTIDE SEQUENCE [LARGE SCALE GENOMIC DNA]</scope>
    <source>
        <strain evidence="4">X47</strain>
    </source>
</reference>
<proteinExistence type="predicted"/>
<evidence type="ECO:0000256" key="2">
    <source>
        <dbReference type="ARBA" id="ARBA00023163"/>
    </source>
</evidence>
<dbReference type="RefSeq" id="WP_015801264.1">
    <property type="nucleotide sequence ID" value="NZ_CP023445.1"/>
</dbReference>
<dbReference type="InterPro" id="IPR036390">
    <property type="entry name" value="WH_DNA-bd_sf"/>
</dbReference>
<gene>
    <name evidence="4" type="ORF">CNX65_12370</name>
</gene>
<dbReference type="SMART" id="SM00420">
    <property type="entry name" value="HTH_DEOR"/>
    <property type="match status" value="1"/>
</dbReference>
<dbReference type="Pfam" id="PF00455">
    <property type="entry name" value="DeoRC"/>
    <property type="match status" value="1"/>
</dbReference>
<evidence type="ECO:0000313" key="5">
    <source>
        <dbReference type="Proteomes" id="UP000218505"/>
    </source>
</evidence>
<dbReference type="InterPro" id="IPR001034">
    <property type="entry name" value="DeoR_HTH"/>
</dbReference>
<dbReference type="KEGG" id="apre:CNX65_12370"/>
<accession>A0A290Z4T1</accession>
<keyword evidence="5" id="KW-1185">Reference proteome</keyword>
<protein>
    <submittedName>
        <fullName evidence="4">DeoR/GlpR transcriptional regulator</fullName>
    </submittedName>
</protein>
<dbReference type="InterPro" id="IPR050313">
    <property type="entry name" value="Carb_Metab_HTH_regulators"/>
</dbReference>
<dbReference type="PANTHER" id="PTHR30363:SF44">
    <property type="entry name" value="AGA OPERON TRANSCRIPTIONAL REPRESSOR-RELATED"/>
    <property type="match status" value="1"/>
</dbReference>
<keyword evidence="1" id="KW-0805">Transcription regulation</keyword>
<dbReference type="GO" id="GO:0003700">
    <property type="term" value="F:DNA-binding transcription factor activity"/>
    <property type="evidence" value="ECO:0007669"/>
    <property type="project" value="InterPro"/>
</dbReference>
<feature type="domain" description="HTH deoR-type" evidence="3">
    <location>
        <begin position="3"/>
        <end position="58"/>
    </location>
</feature>
<name>A0A290Z4T1_9PSEU</name>
<dbReference type="Pfam" id="PF08220">
    <property type="entry name" value="HTH_DeoR"/>
    <property type="match status" value="1"/>
</dbReference>
<dbReference type="SUPFAM" id="SSF46785">
    <property type="entry name" value="Winged helix' DNA-binding domain"/>
    <property type="match status" value="1"/>
</dbReference>
<evidence type="ECO:0000313" key="4">
    <source>
        <dbReference type="EMBL" id="ATE53994.1"/>
    </source>
</evidence>
<keyword evidence="2" id="KW-0804">Transcription</keyword>
<dbReference type="SUPFAM" id="SSF100950">
    <property type="entry name" value="NagB/RpiA/CoA transferase-like"/>
    <property type="match status" value="1"/>
</dbReference>
<dbReference type="EMBL" id="CP023445">
    <property type="protein sequence ID" value="ATE53994.1"/>
    <property type="molecule type" value="Genomic_DNA"/>
</dbReference>
<dbReference type="SMART" id="SM01134">
    <property type="entry name" value="DeoRC"/>
    <property type="match status" value="1"/>
</dbReference>
<dbReference type="PROSITE" id="PS51000">
    <property type="entry name" value="HTH_DEOR_2"/>
    <property type="match status" value="1"/>
</dbReference>
<evidence type="ECO:0000256" key="1">
    <source>
        <dbReference type="ARBA" id="ARBA00023015"/>
    </source>
</evidence>
<dbReference type="InterPro" id="IPR014036">
    <property type="entry name" value="DeoR-like_C"/>
</dbReference>